<dbReference type="EMBL" id="BAAFSV010000004">
    <property type="protein sequence ID" value="GAB1316955.1"/>
    <property type="molecule type" value="Genomic_DNA"/>
</dbReference>
<dbReference type="Proteomes" id="UP001628179">
    <property type="component" value="Unassembled WGS sequence"/>
</dbReference>
<keyword evidence="3" id="KW-0862">Zinc</keyword>
<dbReference type="PROSITE" id="PS51891">
    <property type="entry name" value="CENP_V_GFA"/>
    <property type="match status" value="1"/>
</dbReference>
<keyword evidence="2" id="KW-0479">Metal-binding</keyword>
<sequence length="149" mass="16303">MEVTCQCAFITFTTPTPSPIAVYHCHCIECRLQSASAFGTSAIFPAAGLFPLRPDLAESLAVWTRPSNEGRTMDCYFCKRCGTRLIHRIRDADGKERDTVSIKGGCVKGLEWKGAAHIYARSAVVEIPKGVTTWEGPPGEMPGRPEKSK</sequence>
<comment type="similarity">
    <text evidence="1">Belongs to the Gfa family.</text>
</comment>
<evidence type="ECO:0000256" key="4">
    <source>
        <dbReference type="ARBA" id="ARBA00023239"/>
    </source>
</evidence>
<dbReference type="RefSeq" id="XP_070918686.1">
    <property type="nucleotide sequence ID" value="XM_071062585.1"/>
</dbReference>
<reference evidence="6 7" key="1">
    <citation type="submission" date="2024-09" db="EMBL/GenBank/DDBJ databases">
        <title>Itraconazole resistance in Madurella fahalii resulting from another homologue of gene encoding cytochrome P450 14-alpha sterol demethylase (CYP51).</title>
        <authorList>
            <person name="Yoshioka I."/>
            <person name="Fahal A.H."/>
            <person name="Kaneko S."/>
            <person name="Yaguchi T."/>
        </authorList>
    </citation>
    <scope>NUCLEOTIDE SEQUENCE [LARGE SCALE GENOMIC DNA]</scope>
    <source>
        <strain evidence="6 7">IFM 68171</strain>
    </source>
</reference>
<dbReference type="Gene3D" id="3.90.1590.10">
    <property type="entry name" value="glutathione-dependent formaldehyde- activating enzyme (gfa)"/>
    <property type="match status" value="1"/>
</dbReference>
<dbReference type="PANTHER" id="PTHR33337:SF3">
    <property type="entry name" value="CENP-V_GFA DOMAIN-CONTAINING PROTEIN"/>
    <property type="match status" value="1"/>
</dbReference>
<feature type="domain" description="CENP-V/GFA" evidence="5">
    <location>
        <begin position="1"/>
        <end position="135"/>
    </location>
</feature>
<evidence type="ECO:0000259" key="5">
    <source>
        <dbReference type="PROSITE" id="PS51891"/>
    </source>
</evidence>
<comment type="caution">
    <text evidence="6">The sequence shown here is derived from an EMBL/GenBank/DDBJ whole genome shotgun (WGS) entry which is preliminary data.</text>
</comment>
<evidence type="ECO:0000256" key="2">
    <source>
        <dbReference type="ARBA" id="ARBA00022723"/>
    </source>
</evidence>
<name>A0ABQ0GGR3_9PEZI</name>
<dbReference type="PANTHER" id="PTHR33337">
    <property type="entry name" value="GFA DOMAIN-CONTAINING PROTEIN"/>
    <property type="match status" value="1"/>
</dbReference>
<dbReference type="Pfam" id="PF04828">
    <property type="entry name" value="GFA"/>
    <property type="match status" value="1"/>
</dbReference>
<dbReference type="SUPFAM" id="SSF51316">
    <property type="entry name" value="Mss4-like"/>
    <property type="match status" value="1"/>
</dbReference>
<keyword evidence="4" id="KW-0456">Lyase</keyword>
<protein>
    <submittedName>
        <fullName evidence="6">CENP-V/GFA domain-containing protein</fullName>
    </submittedName>
</protein>
<evidence type="ECO:0000313" key="6">
    <source>
        <dbReference type="EMBL" id="GAB1316955.1"/>
    </source>
</evidence>
<accession>A0ABQ0GGR3</accession>
<evidence type="ECO:0000256" key="1">
    <source>
        <dbReference type="ARBA" id="ARBA00005495"/>
    </source>
</evidence>
<dbReference type="GeneID" id="98177908"/>
<proteinExistence type="inferred from homology"/>
<dbReference type="InterPro" id="IPR006913">
    <property type="entry name" value="CENP-V/GFA"/>
</dbReference>
<evidence type="ECO:0000313" key="7">
    <source>
        <dbReference type="Proteomes" id="UP001628179"/>
    </source>
</evidence>
<evidence type="ECO:0000256" key="3">
    <source>
        <dbReference type="ARBA" id="ARBA00022833"/>
    </source>
</evidence>
<keyword evidence="7" id="KW-1185">Reference proteome</keyword>
<dbReference type="InterPro" id="IPR011057">
    <property type="entry name" value="Mss4-like_sf"/>
</dbReference>
<gene>
    <name evidence="6" type="ORF">MFIFM68171_07165</name>
</gene>
<organism evidence="6 7">
    <name type="scientific">Madurella fahalii</name>
    <dbReference type="NCBI Taxonomy" id="1157608"/>
    <lineage>
        <taxon>Eukaryota</taxon>
        <taxon>Fungi</taxon>
        <taxon>Dikarya</taxon>
        <taxon>Ascomycota</taxon>
        <taxon>Pezizomycotina</taxon>
        <taxon>Sordariomycetes</taxon>
        <taxon>Sordariomycetidae</taxon>
        <taxon>Sordariales</taxon>
        <taxon>Sordariales incertae sedis</taxon>
        <taxon>Madurella</taxon>
    </lineage>
</organism>